<comment type="caution">
    <text evidence="2">The sequence shown here is derived from an EMBL/GenBank/DDBJ whole genome shotgun (WGS) entry which is preliminary data.</text>
</comment>
<sequence length="473" mass="53050">MVEQQIAAYKEQQLQLRFQMQPELIPGEKSHHLLTPGHDECENDDDQGKEDHVDDVGGVINISSIYQNEKSNGQFENAAGKEFDDESPDKIKTDSEPQHHSQQIIPSCIPFPIPKPRRTSIMIENSNYLSFDGNETWNSHDYATIGGSSNSSTTSGSTSTYAACGSFFPNSNLLQNHHERQGSSDSSAYSVLNECENVVNHHHHQCHHGHDHKAAEYEEISTKGFGDNDYHNDNNNDDYEDEDDDETQQEESVIIQSSGSTTGGAGIAFSTPIHPRSRRPQQLLLNGHAKSRMMLGKNSNYSQCSSITANSFLSKSSFCSSAVSAVSNPSISSRRKYRTPRKVVRKPPVNTPFSDKGEVLIRCYRNGDYVTVHVVQAKNLQICYRSSWKLSMKISLIPEGEATFTKSESVLVPRGRRFVRIDQKFSFENPQKRKSHHHDHTGSNCSGGAAKTLDGSRREQRKLFLTFVKRIEK</sequence>
<accession>A0A1D2NMD4</accession>
<proteinExistence type="predicted"/>
<feature type="compositionally biased region" description="Basic and acidic residues" evidence="1">
    <location>
        <begin position="88"/>
        <end position="99"/>
    </location>
</feature>
<feature type="compositionally biased region" description="Acidic residues" evidence="1">
    <location>
        <begin position="235"/>
        <end position="249"/>
    </location>
</feature>
<dbReference type="AlphaFoldDB" id="A0A1D2NMD4"/>
<feature type="region of interest" description="Disordered" evidence="1">
    <location>
        <begin position="79"/>
        <end position="111"/>
    </location>
</feature>
<evidence type="ECO:0000313" key="2">
    <source>
        <dbReference type="EMBL" id="ODN06443.1"/>
    </source>
</evidence>
<dbReference type="Proteomes" id="UP000094527">
    <property type="component" value="Unassembled WGS sequence"/>
</dbReference>
<evidence type="ECO:0000256" key="1">
    <source>
        <dbReference type="SAM" id="MobiDB-lite"/>
    </source>
</evidence>
<dbReference type="EMBL" id="LJIJ01000005">
    <property type="protein sequence ID" value="ODN06443.1"/>
    <property type="molecule type" value="Genomic_DNA"/>
</dbReference>
<feature type="region of interest" description="Disordered" evidence="1">
    <location>
        <begin position="223"/>
        <end position="280"/>
    </location>
</feature>
<organism evidence="2 3">
    <name type="scientific">Orchesella cincta</name>
    <name type="common">Springtail</name>
    <name type="synonym">Podura cincta</name>
    <dbReference type="NCBI Taxonomy" id="48709"/>
    <lineage>
        <taxon>Eukaryota</taxon>
        <taxon>Metazoa</taxon>
        <taxon>Ecdysozoa</taxon>
        <taxon>Arthropoda</taxon>
        <taxon>Hexapoda</taxon>
        <taxon>Collembola</taxon>
        <taxon>Entomobryomorpha</taxon>
        <taxon>Entomobryoidea</taxon>
        <taxon>Orchesellidae</taxon>
        <taxon>Orchesellinae</taxon>
        <taxon>Orchesella</taxon>
    </lineage>
</organism>
<feature type="region of interest" description="Disordered" evidence="1">
    <location>
        <begin position="429"/>
        <end position="456"/>
    </location>
</feature>
<evidence type="ECO:0000313" key="3">
    <source>
        <dbReference type="Proteomes" id="UP000094527"/>
    </source>
</evidence>
<reference evidence="2 3" key="1">
    <citation type="journal article" date="2016" name="Genome Biol. Evol.">
        <title>Gene Family Evolution Reflects Adaptation to Soil Environmental Stressors in the Genome of the Collembolan Orchesella cincta.</title>
        <authorList>
            <person name="Faddeeva-Vakhrusheva A."/>
            <person name="Derks M.F."/>
            <person name="Anvar S.Y."/>
            <person name="Agamennone V."/>
            <person name="Suring W."/>
            <person name="Smit S."/>
            <person name="van Straalen N.M."/>
            <person name="Roelofs D."/>
        </authorList>
    </citation>
    <scope>NUCLEOTIDE SEQUENCE [LARGE SCALE GENOMIC DNA]</scope>
    <source>
        <tissue evidence="2">Mixed pool</tissue>
    </source>
</reference>
<name>A0A1D2NMD4_ORCCI</name>
<keyword evidence="3" id="KW-1185">Reference proteome</keyword>
<protein>
    <submittedName>
        <fullName evidence="2">Uncharacterized protein</fullName>
    </submittedName>
</protein>
<gene>
    <name evidence="2" type="ORF">Ocin01_00240</name>
</gene>